<keyword evidence="1" id="KW-0472">Membrane</keyword>
<evidence type="ECO:0000313" key="2">
    <source>
        <dbReference type="EMBL" id="MBB4053907.1"/>
    </source>
</evidence>
<dbReference type="AlphaFoldDB" id="A0A7W6ND84"/>
<evidence type="ECO:0000313" key="3">
    <source>
        <dbReference type="Proteomes" id="UP000547011"/>
    </source>
</evidence>
<organism evidence="2 3">
    <name type="scientific">Devosia subaequoris</name>
    <dbReference type="NCBI Taxonomy" id="395930"/>
    <lineage>
        <taxon>Bacteria</taxon>
        <taxon>Pseudomonadati</taxon>
        <taxon>Pseudomonadota</taxon>
        <taxon>Alphaproteobacteria</taxon>
        <taxon>Hyphomicrobiales</taxon>
        <taxon>Devosiaceae</taxon>
        <taxon>Devosia</taxon>
    </lineage>
</organism>
<sequence length="134" mass="15073">MDRSWYKIGRFALVSRMILLAFGVGFAVHAILWGWSMGPSILFQPQTLLVMLGPALLPTVTLAILIGSSDRYDDWFWVLVVTSLVFVLEQIVFWLWRGTVDDALGYSVFSLMPILGGWPLAALSYAMADAWTER</sequence>
<proteinExistence type="predicted"/>
<dbReference type="EMBL" id="JACIEW010000012">
    <property type="protein sequence ID" value="MBB4053907.1"/>
    <property type="molecule type" value="Genomic_DNA"/>
</dbReference>
<feature type="transmembrane region" description="Helical" evidence="1">
    <location>
        <begin position="47"/>
        <end position="68"/>
    </location>
</feature>
<dbReference type="Proteomes" id="UP000547011">
    <property type="component" value="Unassembled WGS sequence"/>
</dbReference>
<keyword evidence="1" id="KW-1133">Transmembrane helix</keyword>
<feature type="transmembrane region" description="Helical" evidence="1">
    <location>
        <begin position="12"/>
        <end position="35"/>
    </location>
</feature>
<name>A0A7W6ND84_9HYPH</name>
<reference evidence="2 3" key="1">
    <citation type="submission" date="2020-08" db="EMBL/GenBank/DDBJ databases">
        <title>Genomic Encyclopedia of Type Strains, Phase IV (KMG-IV): sequencing the most valuable type-strain genomes for metagenomic binning, comparative biology and taxonomic classification.</title>
        <authorList>
            <person name="Goeker M."/>
        </authorList>
    </citation>
    <scope>NUCLEOTIDE SEQUENCE [LARGE SCALE GENOMIC DNA]</scope>
    <source>
        <strain evidence="2 3">DSM 23447</strain>
    </source>
</reference>
<gene>
    <name evidence="2" type="ORF">GGR20_003575</name>
</gene>
<evidence type="ECO:0000256" key="1">
    <source>
        <dbReference type="SAM" id="Phobius"/>
    </source>
</evidence>
<dbReference type="RefSeq" id="WP_183312655.1">
    <property type="nucleotide sequence ID" value="NZ_JACIEW010000012.1"/>
</dbReference>
<feature type="transmembrane region" description="Helical" evidence="1">
    <location>
        <begin position="75"/>
        <end position="96"/>
    </location>
</feature>
<keyword evidence="3" id="KW-1185">Reference proteome</keyword>
<keyword evidence="1" id="KW-0812">Transmembrane</keyword>
<accession>A0A7W6ND84</accession>
<feature type="transmembrane region" description="Helical" evidence="1">
    <location>
        <begin position="108"/>
        <end position="128"/>
    </location>
</feature>
<comment type="caution">
    <text evidence="2">The sequence shown here is derived from an EMBL/GenBank/DDBJ whole genome shotgun (WGS) entry which is preliminary data.</text>
</comment>
<protein>
    <submittedName>
        <fullName evidence="2">Uncharacterized protein</fullName>
    </submittedName>
</protein>